<protein>
    <submittedName>
        <fullName evidence="2 3">Extensin</fullName>
    </submittedName>
</protein>
<dbReference type="EnsemblMetazoa" id="ASIC014464-RA">
    <property type="protein sequence ID" value="ASIC014464-PA"/>
    <property type="gene ID" value="ASIC014464"/>
</dbReference>
<evidence type="ECO:0000313" key="4">
    <source>
        <dbReference type="Proteomes" id="UP000030765"/>
    </source>
</evidence>
<keyword evidence="4" id="KW-1185">Reference proteome</keyword>
<reference evidence="2 4" key="1">
    <citation type="journal article" date="2014" name="BMC Genomics">
        <title>Genome sequence of Anopheles sinensis provides insight into genetics basis of mosquito competence for malaria parasites.</title>
        <authorList>
            <person name="Zhou D."/>
            <person name="Zhang D."/>
            <person name="Ding G."/>
            <person name="Shi L."/>
            <person name="Hou Q."/>
            <person name="Ye Y."/>
            <person name="Xu Y."/>
            <person name="Zhou H."/>
            <person name="Xiong C."/>
            <person name="Li S."/>
            <person name="Yu J."/>
            <person name="Hong S."/>
            <person name="Yu X."/>
            <person name="Zou P."/>
            <person name="Chen C."/>
            <person name="Chang X."/>
            <person name="Wang W."/>
            <person name="Lv Y."/>
            <person name="Sun Y."/>
            <person name="Ma L."/>
            <person name="Shen B."/>
            <person name="Zhu C."/>
        </authorList>
    </citation>
    <scope>NUCLEOTIDE SEQUENCE [LARGE SCALE GENOMIC DNA]</scope>
</reference>
<feature type="region of interest" description="Disordered" evidence="1">
    <location>
        <begin position="1"/>
        <end position="56"/>
    </location>
</feature>
<name>A0A084W8D4_ANOSI</name>
<dbReference type="VEuPathDB" id="VectorBase:ASIS005704"/>
<organism evidence="2">
    <name type="scientific">Anopheles sinensis</name>
    <name type="common">Mosquito</name>
    <dbReference type="NCBI Taxonomy" id="74873"/>
    <lineage>
        <taxon>Eukaryota</taxon>
        <taxon>Metazoa</taxon>
        <taxon>Ecdysozoa</taxon>
        <taxon>Arthropoda</taxon>
        <taxon>Hexapoda</taxon>
        <taxon>Insecta</taxon>
        <taxon>Pterygota</taxon>
        <taxon>Neoptera</taxon>
        <taxon>Endopterygota</taxon>
        <taxon>Diptera</taxon>
        <taxon>Nematocera</taxon>
        <taxon>Culicoidea</taxon>
        <taxon>Culicidae</taxon>
        <taxon>Anophelinae</taxon>
        <taxon>Anopheles</taxon>
    </lineage>
</organism>
<dbReference type="AlphaFoldDB" id="A0A084W8D4"/>
<evidence type="ECO:0000313" key="2">
    <source>
        <dbReference type="EMBL" id="KFB46478.1"/>
    </source>
</evidence>
<feature type="compositionally biased region" description="Basic and acidic residues" evidence="1">
    <location>
        <begin position="18"/>
        <end position="32"/>
    </location>
</feature>
<dbReference type="EMBL" id="KE525318">
    <property type="protein sequence ID" value="KFB46478.1"/>
    <property type="molecule type" value="Genomic_DNA"/>
</dbReference>
<proteinExistence type="predicted"/>
<reference evidence="3" key="2">
    <citation type="submission" date="2020-05" db="UniProtKB">
        <authorList>
            <consortium name="EnsemblMetazoa"/>
        </authorList>
    </citation>
    <scope>IDENTIFICATION</scope>
</reference>
<evidence type="ECO:0000256" key="1">
    <source>
        <dbReference type="SAM" id="MobiDB-lite"/>
    </source>
</evidence>
<accession>A0A084W8D4</accession>
<dbReference type="Proteomes" id="UP000030765">
    <property type="component" value="Unassembled WGS sequence"/>
</dbReference>
<sequence>MNDKGYFERSVSVSASDDIGRRLGGSERRKGDPGGGGGLGKMAESRRKSASFDVKRNRGPDVMAAATISGAASGSGGGGGTAIKSVYLPFE</sequence>
<dbReference type="EMBL" id="ATLV01021413">
    <property type="status" value="NOT_ANNOTATED_CDS"/>
    <property type="molecule type" value="Genomic_DNA"/>
</dbReference>
<evidence type="ECO:0000313" key="3">
    <source>
        <dbReference type="EnsemblMetazoa" id="ASIC014464-PA"/>
    </source>
</evidence>
<gene>
    <name evidence="2" type="ORF">ZHAS_00014464</name>
</gene>
<dbReference type="VEuPathDB" id="VectorBase:ASIC014464"/>